<keyword evidence="3" id="KW-1185">Reference proteome</keyword>
<dbReference type="Proteomes" id="UP000335636">
    <property type="component" value="Unassembled WGS sequence"/>
</dbReference>
<dbReference type="AlphaFoldDB" id="A0A5E4BQE1"/>
<accession>A0A5E4BQE1</accession>
<evidence type="ECO:0000313" key="3">
    <source>
        <dbReference type="Proteomes" id="UP000335636"/>
    </source>
</evidence>
<reference evidence="2" key="1">
    <citation type="submission" date="2019-04" db="EMBL/GenBank/DDBJ databases">
        <authorList>
            <person name="Alioto T."/>
            <person name="Alioto T."/>
        </authorList>
    </citation>
    <scope>NUCLEOTIDE SEQUENCE [LARGE SCALE GENOMIC DNA]</scope>
</reference>
<organism evidence="2 3">
    <name type="scientific">Marmota monax</name>
    <name type="common">Woodchuck</name>
    <dbReference type="NCBI Taxonomy" id="9995"/>
    <lineage>
        <taxon>Eukaryota</taxon>
        <taxon>Metazoa</taxon>
        <taxon>Chordata</taxon>
        <taxon>Craniata</taxon>
        <taxon>Vertebrata</taxon>
        <taxon>Euteleostomi</taxon>
        <taxon>Mammalia</taxon>
        <taxon>Eutheria</taxon>
        <taxon>Euarchontoglires</taxon>
        <taxon>Glires</taxon>
        <taxon>Rodentia</taxon>
        <taxon>Sciuromorpha</taxon>
        <taxon>Sciuridae</taxon>
        <taxon>Xerinae</taxon>
        <taxon>Marmotini</taxon>
        <taxon>Marmota</taxon>
    </lineage>
</organism>
<gene>
    <name evidence="2" type="ORF">MONAX_5E032818</name>
</gene>
<name>A0A5E4BQE1_MARMO</name>
<proteinExistence type="predicted"/>
<dbReference type="EMBL" id="CABDUW010000576">
    <property type="protein sequence ID" value="VTJ71655.1"/>
    <property type="molecule type" value="Genomic_DNA"/>
</dbReference>
<sequence>MSALPFLLRPILGSSQRFLTLPNPPGRVHTRTEKAVSGCSEVSEASLGCDETRGAGGEGEAKTCFSKVFFSRMEGDRCRAPGLWVPRATVGGAAEDIEQSWDSRGPAQAPTLLARPEPVDPTPPVSPSARPLCETDPVMPLSLLVLLLLQPSHAPGALDLWRCFQHLEPSVHREGDLLLGAFFPLYYVNRKAPLARLYFLLRPHGGSQQTARALGGAVESASKTFNLSTFQPAASCPRMVVRQNAISFAGVSLPLAVPPVISAGGLALEGGESAAADLWGGVPALRFLIWMKTFVCPFSLF</sequence>
<comment type="caution">
    <text evidence="2">The sequence shown here is derived from an EMBL/GenBank/DDBJ whole genome shotgun (WGS) entry which is preliminary data.</text>
</comment>
<feature type="region of interest" description="Disordered" evidence="1">
    <location>
        <begin position="99"/>
        <end position="129"/>
    </location>
</feature>
<protein>
    <submittedName>
        <fullName evidence="2">Uncharacterized protein</fullName>
    </submittedName>
</protein>
<evidence type="ECO:0000256" key="1">
    <source>
        <dbReference type="SAM" id="MobiDB-lite"/>
    </source>
</evidence>
<evidence type="ECO:0000313" key="2">
    <source>
        <dbReference type="EMBL" id="VTJ71655.1"/>
    </source>
</evidence>